<protein>
    <recommendedName>
        <fullName evidence="5">Metallo-beta-lactamase domain-containing protein</fullName>
    </recommendedName>
</protein>
<keyword evidence="2" id="KW-0479">Metal-binding</keyword>
<keyword evidence="3" id="KW-0378">Hydrolase</keyword>
<comment type="similarity">
    <text evidence="1">Belongs to the metallo-beta-lactamase superfamily.</text>
</comment>
<dbReference type="InterPro" id="IPR051013">
    <property type="entry name" value="MBL_superfamily_lactonases"/>
</dbReference>
<reference evidence="6 7" key="1">
    <citation type="submission" date="2019-10" db="EMBL/GenBank/DDBJ databases">
        <title>Actinomadura rubteroloni sp. nov. and Actinomadura macrotermitis sp. nov., isolated from the gut of fungus growing-termite Macrotermes natalensis.</title>
        <authorList>
            <person name="Benndorf R."/>
            <person name="Martin K."/>
            <person name="Kuefner M."/>
            <person name="De Beer W."/>
            <person name="Kaster A.-K."/>
            <person name="Vollmers J."/>
            <person name="Poulsen M."/>
            <person name="Beemelmanns C."/>
        </authorList>
    </citation>
    <scope>NUCLEOTIDE SEQUENCE [LARGE SCALE GENOMIC DNA]</scope>
    <source>
        <strain evidence="6 7">RB68</strain>
    </source>
</reference>
<dbReference type="Pfam" id="PF00753">
    <property type="entry name" value="Lactamase_B"/>
    <property type="match status" value="1"/>
</dbReference>
<dbReference type="Proteomes" id="UP000487268">
    <property type="component" value="Unassembled WGS sequence"/>
</dbReference>
<dbReference type="AlphaFoldDB" id="A0A7K0BYM7"/>
<evidence type="ECO:0000256" key="4">
    <source>
        <dbReference type="ARBA" id="ARBA00022833"/>
    </source>
</evidence>
<sequence>MLKVCDVEVIPLCDAVGPMGPALRRPVEETFPGAAPELWERMRAEEPAAFGPSGEWILRFHCFLLRPPGGGLTLVDTGIGPAGSPAAAWAPVPGRLPAALAGAGVAPGDVGTVVLTHLHSDHASGAVVAGAPLFPNARHLVQERELAGLRREGGPVLDAVVRPLLDAGLVDAADGEARLAPDVRAVPTPGHTAGHQSVVLGDDRLLVAGDVVLHPVQLADPAVTYLYDDDPARAAATRADLLARLRARGGTIAAPHLPRPFVDV</sequence>
<keyword evidence="4" id="KW-0862">Zinc</keyword>
<dbReference type="InterPro" id="IPR036866">
    <property type="entry name" value="RibonucZ/Hydroxyglut_hydro"/>
</dbReference>
<evidence type="ECO:0000256" key="1">
    <source>
        <dbReference type="ARBA" id="ARBA00007749"/>
    </source>
</evidence>
<comment type="caution">
    <text evidence="6">The sequence shown here is derived from an EMBL/GenBank/DDBJ whole genome shotgun (WGS) entry which is preliminary data.</text>
</comment>
<feature type="domain" description="Metallo-beta-lactamase" evidence="5">
    <location>
        <begin position="59"/>
        <end position="256"/>
    </location>
</feature>
<proteinExistence type="inferred from homology"/>
<name>A0A7K0BYM7_9ACTN</name>
<dbReference type="InterPro" id="IPR001279">
    <property type="entry name" value="Metallo-B-lactamas"/>
</dbReference>
<dbReference type="GO" id="GO:0046872">
    <property type="term" value="F:metal ion binding"/>
    <property type="evidence" value="ECO:0007669"/>
    <property type="project" value="UniProtKB-KW"/>
</dbReference>
<keyword evidence="7" id="KW-1185">Reference proteome</keyword>
<evidence type="ECO:0000313" key="6">
    <source>
        <dbReference type="EMBL" id="MQY06186.1"/>
    </source>
</evidence>
<dbReference type="SUPFAM" id="SSF56281">
    <property type="entry name" value="Metallo-hydrolase/oxidoreductase"/>
    <property type="match status" value="1"/>
</dbReference>
<evidence type="ECO:0000259" key="5">
    <source>
        <dbReference type="SMART" id="SM00849"/>
    </source>
</evidence>
<organism evidence="6 7">
    <name type="scientific">Actinomadura macrotermitis</name>
    <dbReference type="NCBI Taxonomy" id="2585200"/>
    <lineage>
        <taxon>Bacteria</taxon>
        <taxon>Bacillati</taxon>
        <taxon>Actinomycetota</taxon>
        <taxon>Actinomycetes</taxon>
        <taxon>Streptosporangiales</taxon>
        <taxon>Thermomonosporaceae</taxon>
        <taxon>Actinomadura</taxon>
    </lineage>
</organism>
<dbReference type="EMBL" id="WEGH01000003">
    <property type="protein sequence ID" value="MQY06186.1"/>
    <property type="molecule type" value="Genomic_DNA"/>
</dbReference>
<dbReference type="PANTHER" id="PTHR42978">
    <property type="entry name" value="QUORUM-QUENCHING LACTONASE YTNP-RELATED-RELATED"/>
    <property type="match status" value="1"/>
</dbReference>
<dbReference type="GO" id="GO:0016787">
    <property type="term" value="F:hydrolase activity"/>
    <property type="evidence" value="ECO:0007669"/>
    <property type="project" value="UniProtKB-KW"/>
</dbReference>
<accession>A0A7K0BYM7</accession>
<evidence type="ECO:0000256" key="3">
    <source>
        <dbReference type="ARBA" id="ARBA00022801"/>
    </source>
</evidence>
<evidence type="ECO:0000313" key="7">
    <source>
        <dbReference type="Proteomes" id="UP000487268"/>
    </source>
</evidence>
<dbReference type="Gene3D" id="3.60.15.10">
    <property type="entry name" value="Ribonuclease Z/Hydroxyacylglutathione hydrolase-like"/>
    <property type="match status" value="1"/>
</dbReference>
<evidence type="ECO:0000256" key="2">
    <source>
        <dbReference type="ARBA" id="ARBA00022723"/>
    </source>
</evidence>
<gene>
    <name evidence="6" type="ORF">ACRB68_42700</name>
</gene>
<dbReference type="SMART" id="SM00849">
    <property type="entry name" value="Lactamase_B"/>
    <property type="match status" value="1"/>
</dbReference>
<dbReference type="PANTHER" id="PTHR42978:SF6">
    <property type="entry name" value="QUORUM-QUENCHING LACTONASE YTNP-RELATED"/>
    <property type="match status" value="1"/>
</dbReference>